<evidence type="ECO:0000313" key="2">
    <source>
        <dbReference type="EMBL" id="SEA22170.1"/>
    </source>
</evidence>
<protein>
    <recommendedName>
        <fullName evidence="1">UPF0201 protein SAMN04488065_2323</fullName>
    </recommendedName>
</protein>
<dbReference type="Proteomes" id="UP000236755">
    <property type="component" value="Unassembled WGS sequence"/>
</dbReference>
<evidence type="ECO:0000256" key="1">
    <source>
        <dbReference type="HAMAP-Rule" id="MF_01112"/>
    </source>
</evidence>
<organism evidence="2 3">
    <name type="scientific">Haloplanus vescus</name>
    <dbReference type="NCBI Taxonomy" id="555874"/>
    <lineage>
        <taxon>Archaea</taxon>
        <taxon>Methanobacteriati</taxon>
        <taxon>Methanobacteriota</taxon>
        <taxon>Stenosarchaea group</taxon>
        <taxon>Halobacteria</taxon>
        <taxon>Halobacteriales</taxon>
        <taxon>Haloferacaceae</taxon>
        <taxon>Haloplanus</taxon>
    </lineage>
</organism>
<dbReference type="Gene3D" id="3.30.1440.10">
    <property type="match status" value="1"/>
</dbReference>
<gene>
    <name evidence="2" type="ORF">SAMN04488065_2323</name>
</gene>
<dbReference type="HAMAP" id="MF_01112">
    <property type="entry name" value="UPF0201"/>
    <property type="match status" value="1"/>
</dbReference>
<dbReference type="SUPFAM" id="SSF55282">
    <property type="entry name" value="RL5-like"/>
    <property type="match status" value="1"/>
</dbReference>
<name>A0A1H3ZER7_9EURY</name>
<dbReference type="Pfam" id="PF01877">
    <property type="entry name" value="RNA_binding"/>
    <property type="match status" value="1"/>
</dbReference>
<dbReference type="AlphaFoldDB" id="A0A1H3ZER7"/>
<dbReference type="PANTHER" id="PTHR39652">
    <property type="entry name" value="UPF0201 PROTEIN TK1335"/>
    <property type="match status" value="1"/>
</dbReference>
<keyword evidence="3" id="KW-1185">Reference proteome</keyword>
<dbReference type="EMBL" id="FNQT01000003">
    <property type="protein sequence ID" value="SEA22170.1"/>
    <property type="molecule type" value="Genomic_DNA"/>
</dbReference>
<dbReference type="OrthoDB" id="7819at2157"/>
<proteinExistence type="inferred from homology"/>
<evidence type="ECO:0000313" key="3">
    <source>
        <dbReference type="Proteomes" id="UP000236755"/>
    </source>
</evidence>
<reference evidence="2 3" key="1">
    <citation type="submission" date="2016-10" db="EMBL/GenBank/DDBJ databases">
        <authorList>
            <person name="de Groot N.N."/>
        </authorList>
    </citation>
    <scope>NUCLEOTIDE SEQUENCE [LARGE SCALE GENOMIC DNA]</scope>
    <source>
        <strain evidence="2 3">CGMCC 1.8712</strain>
    </source>
</reference>
<sequence>MIYQIDVRVVAPVRDTEVTDRVVDAVRNLFPNAETEQEPGRIVAEAHSMDDFAERLHEQEILDTARRQFLGSADEDGFSFALKKQAAFEGVVNFAVGNPDELGDIEVQVTVHDPDVETVIDHVAPPTEEGKPIQPDE</sequence>
<dbReference type="RefSeq" id="WP_092635114.1">
    <property type="nucleotide sequence ID" value="NZ_FNQT01000003.1"/>
</dbReference>
<comment type="similarity">
    <text evidence="1">Belongs to the UPF0201 family.</text>
</comment>
<dbReference type="STRING" id="555874.SAMN04488065_2323"/>
<dbReference type="InterPro" id="IPR002739">
    <property type="entry name" value="PAB1135-like"/>
</dbReference>
<dbReference type="InterPro" id="IPR022803">
    <property type="entry name" value="Ribosomal_uL5_dom_sf"/>
</dbReference>
<accession>A0A1H3ZER7</accession>
<dbReference type="PANTHER" id="PTHR39652:SF1">
    <property type="entry name" value="UPF0201 PROTEIN TK1335"/>
    <property type="match status" value="1"/>
</dbReference>